<dbReference type="InterPro" id="IPR013324">
    <property type="entry name" value="RNA_pol_sigma_r3/r4-like"/>
</dbReference>
<dbReference type="PANTHER" id="PTHR43133:SF45">
    <property type="entry name" value="RNA POLYMERASE ECF-TYPE SIGMA FACTOR"/>
    <property type="match status" value="1"/>
</dbReference>
<protein>
    <submittedName>
        <fullName evidence="7">Sigma-70 family RNA polymerase sigma factor</fullName>
    </submittedName>
</protein>
<accession>A0A370X4L4</accession>
<evidence type="ECO:0000256" key="1">
    <source>
        <dbReference type="ARBA" id="ARBA00010641"/>
    </source>
</evidence>
<keyword evidence="2" id="KW-0805">Transcription regulation</keyword>
<dbReference type="Proteomes" id="UP000255334">
    <property type="component" value="Unassembled WGS sequence"/>
</dbReference>
<dbReference type="SUPFAM" id="SSF88659">
    <property type="entry name" value="Sigma3 and sigma4 domains of RNA polymerase sigma factors"/>
    <property type="match status" value="1"/>
</dbReference>
<dbReference type="RefSeq" id="WP_115478403.1">
    <property type="nucleotide sequence ID" value="NZ_QRBF01000004.1"/>
</dbReference>
<dbReference type="InterPro" id="IPR013325">
    <property type="entry name" value="RNA_pol_sigma_r2"/>
</dbReference>
<dbReference type="SUPFAM" id="SSF88946">
    <property type="entry name" value="Sigma2 domain of RNA polymerase sigma factors"/>
    <property type="match status" value="1"/>
</dbReference>
<evidence type="ECO:0000259" key="5">
    <source>
        <dbReference type="Pfam" id="PF04542"/>
    </source>
</evidence>
<dbReference type="Gene3D" id="1.10.10.10">
    <property type="entry name" value="Winged helix-like DNA-binding domain superfamily/Winged helix DNA-binding domain"/>
    <property type="match status" value="1"/>
</dbReference>
<organism evidence="7 8">
    <name type="scientific">Dyella psychrodurans</name>
    <dbReference type="NCBI Taxonomy" id="1927960"/>
    <lineage>
        <taxon>Bacteria</taxon>
        <taxon>Pseudomonadati</taxon>
        <taxon>Pseudomonadota</taxon>
        <taxon>Gammaproteobacteria</taxon>
        <taxon>Lysobacterales</taxon>
        <taxon>Rhodanobacteraceae</taxon>
        <taxon>Dyella</taxon>
    </lineage>
</organism>
<evidence type="ECO:0000256" key="4">
    <source>
        <dbReference type="ARBA" id="ARBA00023163"/>
    </source>
</evidence>
<dbReference type="InterPro" id="IPR013249">
    <property type="entry name" value="RNA_pol_sigma70_r4_t2"/>
</dbReference>
<evidence type="ECO:0000256" key="2">
    <source>
        <dbReference type="ARBA" id="ARBA00023015"/>
    </source>
</evidence>
<reference evidence="7 8" key="1">
    <citation type="submission" date="2018-07" db="EMBL/GenBank/DDBJ databases">
        <title>Dyella monticola sp. nov. and Dyella psychrodurans sp. nov. isolated from monsoon evergreen broad-leaved forest soil of Dinghu Mountain, China.</title>
        <authorList>
            <person name="Gao Z."/>
            <person name="Qiu L."/>
        </authorList>
    </citation>
    <scope>NUCLEOTIDE SEQUENCE [LARGE SCALE GENOMIC DNA]</scope>
    <source>
        <strain evidence="7 8">4MSK11</strain>
    </source>
</reference>
<dbReference type="InterPro" id="IPR007627">
    <property type="entry name" value="RNA_pol_sigma70_r2"/>
</dbReference>
<dbReference type="Pfam" id="PF08281">
    <property type="entry name" value="Sigma70_r4_2"/>
    <property type="match status" value="1"/>
</dbReference>
<evidence type="ECO:0000256" key="3">
    <source>
        <dbReference type="ARBA" id="ARBA00023082"/>
    </source>
</evidence>
<dbReference type="GO" id="GO:0003677">
    <property type="term" value="F:DNA binding"/>
    <property type="evidence" value="ECO:0007669"/>
    <property type="project" value="InterPro"/>
</dbReference>
<dbReference type="PANTHER" id="PTHR43133">
    <property type="entry name" value="RNA POLYMERASE ECF-TYPE SIGMA FACTO"/>
    <property type="match status" value="1"/>
</dbReference>
<evidence type="ECO:0000259" key="6">
    <source>
        <dbReference type="Pfam" id="PF08281"/>
    </source>
</evidence>
<comment type="caution">
    <text evidence="7">The sequence shown here is derived from an EMBL/GenBank/DDBJ whole genome shotgun (WGS) entry which is preliminary data.</text>
</comment>
<dbReference type="InterPro" id="IPR036388">
    <property type="entry name" value="WH-like_DNA-bd_sf"/>
</dbReference>
<dbReference type="Pfam" id="PF04542">
    <property type="entry name" value="Sigma70_r2"/>
    <property type="match status" value="1"/>
</dbReference>
<keyword evidence="8" id="KW-1185">Reference proteome</keyword>
<dbReference type="InterPro" id="IPR014284">
    <property type="entry name" value="RNA_pol_sigma-70_dom"/>
</dbReference>
<dbReference type="Gene3D" id="1.10.1740.10">
    <property type="match status" value="1"/>
</dbReference>
<evidence type="ECO:0000313" key="8">
    <source>
        <dbReference type="Proteomes" id="UP000255334"/>
    </source>
</evidence>
<name>A0A370X4L4_9GAMM</name>
<dbReference type="GO" id="GO:0006352">
    <property type="term" value="P:DNA-templated transcription initiation"/>
    <property type="evidence" value="ECO:0007669"/>
    <property type="project" value="InterPro"/>
</dbReference>
<evidence type="ECO:0000313" key="7">
    <source>
        <dbReference type="EMBL" id="RDS83363.1"/>
    </source>
</evidence>
<feature type="domain" description="RNA polymerase sigma factor 70 region 4 type 2" evidence="6">
    <location>
        <begin position="113"/>
        <end position="162"/>
    </location>
</feature>
<feature type="domain" description="RNA polymerase sigma-70 region 2" evidence="5">
    <location>
        <begin position="13"/>
        <end position="79"/>
    </location>
</feature>
<dbReference type="EMBL" id="QRBF01000004">
    <property type="protein sequence ID" value="RDS83363.1"/>
    <property type="molecule type" value="Genomic_DNA"/>
</dbReference>
<dbReference type="GO" id="GO:0016987">
    <property type="term" value="F:sigma factor activity"/>
    <property type="evidence" value="ECO:0007669"/>
    <property type="project" value="UniProtKB-KW"/>
</dbReference>
<dbReference type="OrthoDB" id="9780326at2"/>
<proteinExistence type="inferred from homology"/>
<gene>
    <name evidence="7" type="ORF">DWU99_12545</name>
</gene>
<dbReference type="InterPro" id="IPR039425">
    <property type="entry name" value="RNA_pol_sigma-70-like"/>
</dbReference>
<dbReference type="NCBIfam" id="TIGR02937">
    <property type="entry name" value="sigma70-ECF"/>
    <property type="match status" value="1"/>
</dbReference>
<comment type="similarity">
    <text evidence="1">Belongs to the sigma-70 factor family. ECF subfamily.</text>
</comment>
<keyword evidence="4" id="KW-0804">Transcription</keyword>
<keyword evidence="3" id="KW-0731">Sigma factor</keyword>
<sequence length="174" mass="19630">MSHRPDPRHFQTLLREHEGIVFKVVNLYAHHAEDRRDLAQEIGLQAWRSFAHFDSLKAKFSTWLYRVALNVAISQLRKTNGVRGAQLEPLEQHHLESIGAEPAPEPDERIATLYAFIGQLDPLNRALILLYLEDKPYGEIAEILGITETNVATKISRIKQTLRGQMTGTAIAGA</sequence>
<dbReference type="AlphaFoldDB" id="A0A370X4L4"/>